<sequence>MIHTRAGTFSVLFRSLSAQSSCASQGHVSLVARQSSEYASEILLSFLFFSFLFFLPRLLTDSQRVTDRYMCSQPKDRSNSAGWLS</sequence>
<comment type="caution">
    <text evidence="2">The sequence shown here is derived from an EMBL/GenBank/DDBJ whole genome shotgun (WGS) entry which is preliminary data.</text>
</comment>
<keyword evidence="1" id="KW-0812">Transmembrane</keyword>
<organism evidence="2 3">
    <name type="scientific">Aspergillus ochraceoroseus IBT 24754</name>
    <dbReference type="NCBI Taxonomy" id="1392256"/>
    <lineage>
        <taxon>Eukaryota</taxon>
        <taxon>Fungi</taxon>
        <taxon>Dikarya</taxon>
        <taxon>Ascomycota</taxon>
        <taxon>Pezizomycotina</taxon>
        <taxon>Eurotiomycetes</taxon>
        <taxon>Eurotiomycetidae</taxon>
        <taxon>Eurotiales</taxon>
        <taxon>Aspergillaceae</taxon>
        <taxon>Aspergillus</taxon>
        <taxon>Aspergillus subgen. Nidulantes</taxon>
    </lineage>
</organism>
<dbReference type="GeneID" id="63809683"/>
<evidence type="ECO:0000313" key="2">
    <source>
        <dbReference type="EMBL" id="PTU19316.1"/>
    </source>
</evidence>
<gene>
    <name evidence="2" type="ORF">P175DRAFT_0297836</name>
</gene>
<feature type="transmembrane region" description="Helical" evidence="1">
    <location>
        <begin position="42"/>
        <end position="60"/>
    </location>
</feature>
<dbReference type="Proteomes" id="UP000244073">
    <property type="component" value="Unassembled WGS sequence"/>
</dbReference>
<proteinExistence type="predicted"/>
<evidence type="ECO:0000256" key="1">
    <source>
        <dbReference type="SAM" id="Phobius"/>
    </source>
</evidence>
<dbReference type="EMBL" id="MSFN02000006">
    <property type="protein sequence ID" value="PTU19316.1"/>
    <property type="molecule type" value="Genomic_DNA"/>
</dbReference>
<accession>A0A2T5LSS1</accession>
<keyword evidence="1" id="KW-0472">Membrane</keyword>
<keyword evidence="1" id="KW-1133">Transmembrane helix</keyword>
<dbReference type="RefSeq" id="XP_040750708.1">
    <property type="nucleotide sequence ID" value="XM_040892801.1"/>
</dbReference>
<reference evidence="2 3" key="1">
    <citation type="journal article" date="2018" name="Proc. Natl. Acad. Sci. U.S.A.">
        <title>Linking secondary metabolites to gene clusters through genome sequencing of six diverse Aspergillus species.</title>
        <authorList>
            <person name="Kaerboelling I."/>
            <person name="Vesth T.C."/>
            <person name="Frisvad J.C."/>
            <person name="Nybo J.L."/>
            <person name="Theobald S."/>
            <person name="Kuo A."/>
            <person name="Bowyer P."/>
            <person name="Matsuda Y."/>
            <person name="Mondo S."/>
            <person name="Lyhne E.K."/>
            <person name="Kogle M.E."/>
            <person name="Clum A."/>
            <person name="Lipzen A."/>
            <person name="Salamov A."/>
            <person name="Ngan C.Y."/>
            <person name="Daum C."/>
            <person name="Chiniquy J."/>
            <person name="Barry K."/>
            <person name="LaButti K."/>
            <person name="Haridas S."/>
            <person name="Simmons B.A."/>
            <person name="Magnuson J.K."/>
            <person name="Mortensen U.H."/>
            <person name="Larsen T.O."/>
            <person name="Grigoriev I.V."/>
            <person name="Baker S.E."/>
            <person name="Andersen M.R."/>
        </authorList>
    </citation>
    <scope>NUCLEOTIDE SEQUENCE [LARGE SCALE GENOMIC DNA]</scope>
    <source>
        <strain evidence="2 3">IBT 24754</strain>
    </source>
</reference>
<name>A0A2T5LSS1_9EURO</name>
<dbReference type="VEuPathDB" id="FungiDB:P175DRAFT_0297836"/>
<dbReference type="AlphaFoldDB" id="A0A2T5LSS1"/>
<protein>
    <submittedName>
        <fullName evidence="2">Uncharacterized protein</fullName>
    </submittedName>
</protein>
<evidence type="ECO:0000313" key="3">
    <source>
        <dbReference type="Proteomes" id="UP000244073"/>
    </source>
</evidence>